<keyword evidence="5" id="KW-0804">Transcription</keyword>
<proteinExistence type="inferred from homology"/>
<keyword evidence="7" id="KW-1185">Reference proteome</keyword>
<reference evidence="6 7" key="1">
    <citation type="journal article" date="2018" name="Int. J. Syst. Evol. Microbiol.">
        <title>Adhaeribacter swui sp. nov., isolated from wet mud.</title>
        <authorList>
            <person name="Kim D.U."/>
            <person name="Kim K.W."/>
            <person name="Kang M.S."/>
            <person name="Kim J.Y."/>
            <person name="Jang J.H."/>
            <person name="Kim M.K."/>
        </authorList>
    </citation>
    <scope>NUCLEOTIDE SEQUENCE [LARGE SCALE GENOMIC DNA]</scope>
    <source>
        <strain evidence="6 7">KCTC 52873</strain>
    </source>
</reference>
<dbReference type="InterPro" id="IPR013325">
    <property type="entry name" value="RNA_pol_sigma_r2"/>
</dbReference>
<dbReference type="PANTHER" id="PTHR43133:SF8">
    <property type="entry name" value="RNA POLYMERASE SIGMA FACTOR HI_1459-RELATED"/>
    <property type="match status" value="1"/>
</dbReference>
<evidence type="ECO:0000256" key="5">
    <source>
        <dbReference type="ARBA" id="ARBA00023163"/>
    </source>
</evidence>
<accession>A0A7G7GER4</accession>
<dbReference type="InterPro" id="IPR013324">
    <property type="entry name" value="RNA_pol_sigma_r3/r4-like"/>
</dbReference>
<evidence type="ECO:0000313" key="6">
    <source>
        <dbReference type="EMBL" id="QNF35648.1"/>
    </source>
</evidence>
<evidence type="ECO:0000313" key="7">
    <source>
        <dbReference type="Proteomes" id="UP000515237"/>
    </source>
</evidence>
<organism evidence="6 7">
    <name type="scientific">Adhaeribacter swui</name>
    <dbReference type="NCBI Taxonomy" id="2086471"/>
    <lineage>
        <taxon>Bacteria</taxon>
        <taxon>Pseudomonadati</taxon>
        <taxon>Bacteroidota</taxon>
        <taxon>Cytophagia</taxon>
        <taxon>Cytophagales</taxon>
        <taxon>Hymenobacteraceae</taxon>
        <taxon>Adhaeribacter</taxon>
    </lineage>
</organism>
<dbReference type="AlphaFoldDB" id="A0A7G7GER4"/>
<dbReference type="GO" id="GO:0006352">
    <property type="term" value="P:DNA-templated transcription initiation"/>
    <property type="evidence" value="ECO:0007669"/>
    <property type="project" value="InterPro"/>
</dbReference>
<dbReference type="InterPro" id="IPR036388">
    <property type="entry name" value="WH-like_DNA-bd_sf"/>
</dbReference>
<evidence type="ECO:0000256" key="1">
    <source>
        <dbReference type="ARBA" id="ARBA00010641"/>
    </source>
</evidence>
<dbReference type="SUPFAM" id="SSF88659">
    <property type="entry name" value="Sigma3 and sigma4 domains of RNA polymerase sigma factors"/>
    <property type="match status" value="1"/>
</dbReference>
<name>A0A7G7GER4_9BACT</name>
<dbReference type="InterPro" id="IPR014284">
    <property type="entry name" value="RNA_pol_sigma-70_dom"/>
</dbReference>
<dbReference type="EMBL" id="CP055156">
    <property type="protein sequence ID" value="QNF35648.1"/>
    <property type="molecule type" value="Genomic_DNA"/>
</dbReference>
<keyword evidence="4" id="KW-0238">DNA-binding</keyword>
<comment type="similarity">
    <text evidence="1">Belongs to the sigma-70 factor family. ECF subfamily.</text>
</comment>
<evidence type="ECO:0000256" key="3">
    <source>
        <dbReference type="ARBA" id="ARBA00023082"/>
    </source>
</evidence>
<dbReference type="PANTHER" id="PTHR43133">
    <property type="entry name" value="RNA POLYMERASE ECF-TYPE SIGMA FACTO"/>
    <property type="match status" value="1"/>
</dbReference>
<evidence type="ECO:0000256" key="2">
    <source>
        <dbReference type="ARBA" id="ARBA00023015"/>
    </source>
</evidence>
<dbReference type="GO" id="GO:0016987">
    <property type="term" value="F:sigma factor activity"/>
    <property type="evidence" value="ECO:0007669"/>
    <property type="project" value="UniProtKB-KW"/>
</dbReference>
<evidence type="ECO:0000256" key="4">
    <source>
        <dbReference type="ARBA" id="ARBA00023125"/>
    </source>
</evidence>
<dbReference type="NCBIfam" id="TIGR02937">
    <property type="entry name" value="sigma70-ECF"/>
    <property type="match status" value="1"/>
</dbReference>
<dbReference type="Gene3D" id="1.10.10.10">
    <property type="entry name" value="Winged helix-like DNA-binding domain superfamily/Winged helix DNA-binding domain"/>
    <property type="match status" value="1"/>
</dbReference>
<dbReference type="InterPro" id="IPR039425">
    <property type="entry name" value="RNA_pol_sigma-70-like"/>
</dbReference>
<dbReference type="Gene3D" id="1.10.1740.10">
    <property type="match status" value="1"/>
</dbReference>
<protein>
    <submittedName>
        <fullName evidence="6">Sigma-70 family RNA polymerase sigma factor</fullName>
    </submittedName>
</protein>
<dbReference type="RefSeq" id="WP_185272137.1">
    <property type="nucleotide sequence ID" value="NZ_CP055156.1"/>
</dbReference>
<gene>
    <name evidence="6" type="ORF">HUW51_24145</name>
</gene>
<sequence>MKHPDQKYIEALVSNNEILVEEIYRRFSGKIKWMVIKNNGTEAEAGDIFQEALLAISHRAKTQGLILSCPFDAFIYSICKNLWLKVLNKKKSHSSVTDPEEMEIGEDSLQLAEECLIQEQRLQLLNEKLDELGGKCAELLRLNWSGKSMEEVAEDLQISYAFARKKKVGCMDKLINLIKRDPQFNTLKW</sequence>
<dbReference type="KEGG" id="aswu:HUW51_24145"/>
<dbReference type="SUPFAM" id="SSF88946">
    <property type="entry name" value="Sigma2 domain of RNA polymerase sigma factors"/>
    <property type="match status" value="1"/>
</dbReference>
<keyword evidence="2" id="KW-0805">Transcription regulation</keyword>
<dbReference type="GO" id="GO:0003677">
    <property type="term" value="F:DNA binding"/>
    <property type="evidence" value="ECO:0007669"/>
    <property type="project" value="UniProtKB-KW"/>
</dbReference>
<dbReference type="Proteomes" id="UP000515237">
    <property type="component" value="Chromosome"/>
</dbReference>
<keyword evidence="3" id="KW-0731">Sigma factor</keyword>